<evidence type="ECO:0000313" key="6">
    <source>
        <dbReference type="Proteomes" id="UP000654075"/>
    </source>
</evidence>
<keyword evidence="2" id="KW-0689">Ribosomal protein</keyword>
<keyword evidence="3" id="KW-0687">Ribonucleoprotein</keyword>
<dbReference type="InterPro" id="IPR001787">
    <property type="entry name" value="Ribosomal_bL21"/>
</dbReference>
<dbReference type="EMBL" id="CAJNNV010016811">
    <property type="protein sequence ID" value="CAE8604700.1"/>
    <property type="molecule type" value="Genomic_DNA"/>
</dbReference>
<evidence type="ECO:0000313" key="5">
    <source>
        <dbReference type="EMBL" id="CAE8604700.1"/>
    </source>
</evidence>
<dbReference type="AlphaFoldDB" id="A0A813ERS5"/>
<dbReference type="GO" id="GO:0005840">
    <property type="term" value="C:ribosome"/>
    <property type="evidence" value="ECO:0007669"/>
    <property type="project" value="UniProtKB-KW"/>
</dbReference>
<name>A0A813ERS5_POLGL</name>
<dbReference type="PANTHER" id="PTHR21349:SF0">
    <property type="entry name" value="LARGE RIBOSOMAL SUBUNIT PROTEIN BL21M"/>
    <property type="match status" value="1"/>
</dbReference>
<dbReference type="GO" id="GO:0003723">
    <property type="term" value="F:RNA binding"/>
    <property type="evidence" value="ECO:0007669"/>
    <property type="project" value="InterPro"/>
</dbReference>
<dbReference type="NCBIfam" id="TIGR00061">
    <property type="entry name" value="L21"/>
    <property type="match status" value="1"/>
</dbReference>
<protein>
    <recommendedName>
        <fullName evidence="4">Large ribosomal subunit protein bL21m</fullName>
    </recommendedName>
</protein>
<feature type="non-terminal residue" evidence="5">
    <location>
        <position position="1"/>
    </location>
</feature>
<dbReference type="HAMAP" id="MF_01363">
    <property type="entry name" value="Ribosomal_bL21"/>
    <property type="match status" value="1"/>
</dbReference>
<evidence type="ECO:0000256" key="3">
    <source>
        <dbReference type="ARBA" id="ARBA00023274"/>
    </source>
</evidence>
<dbReference type="InterPro" id="IPR036164">
    <property type="entry name" value="bL21-like_sf"/>
</dbReference>
<dbReference type="GO" id="GO:0006412">
    <property type="term" value="P:translation"/>
    <property type="evidence" value="ECO:0007669"/>
    <property type="project" value="InterPro"/>
</dbReference>
<dbReference type="Proteomes" id="UP000654075">
    <property type="component" value="Unassembled WGS sequence"/>
</dbReference>
<dbReference type="Pfam" id="PF00829">
    <property type="entry name" value="Ribosomal_L21p"/>
    <property type="match status" value="1"/>
</dbReference>
<evidence type="ECO:0000256" key="2">
    <source>
        <dbReference type="ARBA" id="ARBA00022980"/>
    </source>
</evidence>
<dbReference type="OrthoDB" id="441894at2759"/>
<keyword evidence="6" id="KW-1185">Reference proteome</keyword>
<dbReference type="SUPFAM" id="SSF141091">
    <property type="entry name" value="L21p-like"/>
    <property type="match status" value="1"/>
</dbReference>
<accession>A0A813ERS5</accession>
<comment type="caution">
    <text evidence="5">The sequence shown here is derived from an EMBL/GenBank/DDBJ whole genome shotgun (WGS) entry which is preliminary data.</text>
</comment>
<comment type="similarity">
    <text evidence="1">Belongs to the bacterial ribosomal protein bL21 family.</text>
</comment>
<dbReference type="GO" id="GO:1990904">
    <property type="term" value="C:ribonucleoprotein complex"/>
    <property type="evidence" value="ECO:0007669"/>
    <property type="project" value="UniProtKB-KW"/>
</dbReference>
<dbReference type="GO" id="GO:0003735">
    <property type="term" value="F:structural constituent of ribosome"/>
    <property type="evidence" value="ECO:0007669"/>
    <property type="project" value="InterPro"/>
</dbReference>
<dbReference type="PANTHER" id="PTHR21349">
    <property type="entry name" value="50S RIBOSOMAL PROTEIN L21"/>
    <property type="match status" value="1"/>
</dbReference>
<sequence length="238" mass="26308">SRALMNTERRPRPRGALAVSTAFVAAGCCAVVLATAGYQPSDVFSHFAGQVSTGSQLSLDAAAAPSAVAMRAYSTAPVAEPPEDLMSIKQRALVPSAEHLEYAVVEYSGRQHMVVEGGMYETYFIRAVPGAKVRFNRVLLMKRKVGDAKDEFEISVGQPLVDGAYVEVTILEHLKSEDQTIFKHKKKKHYMKRWIVNQKLTRFRIDKIVMGQGEKALFAEEVPGRAPYPLWDSLPPTQ</sequence>
<proteinExistence type="inferred from homology"/>
<dbReference type="InterPro" id="IPR028909">
    <property type="entry name" value="bL21-like"/>
</dbReference>
<evidence type="ECO:0000256" key="1">
    <source>
        <dbReference type="ARBA" id="ARBA00008563"/>
    </source>
</evidence>
<gene>
    <name evidence="5" type="ORF">PGLA1383_LOCUS22846</name>
</gene>
<reference evidence="5" key="1">
    <citation type="submission" date="2021-02" db="EMBL/GenBank/DDBJ databases">
        <authorList>
            <person name="Dougan E. K."/>
            <person name="Rhodes N."/>
            <person name="Thang M."/>
            <person name="Chan C."/>
        </authorList>
    </citation>
    <scope>NUCLEOTIDE SEQUENCE</scope>
</reference>
<dbReference type="GO" id="GO:0005737">
    <property type="term" value="C:cytoplasm"/>
    <property type="evidence" value="ECO:0007669"/>
    <property type="project" value="UniProtKB-ARBA"/>
</dbReference>
<evidence type="ECO:0000256" key="4">
    <source>
        <dbReference type="ARBA" id="ARBA00044129"/>
    </source>
</evidence>
<organism evidence="5 6">
    <name type="scientific">Polarella glacialis</name>
    <name type="common">Dinoflagellate</name>
    <dbReference type="NCBI Taxonomy" id="89957"/>
    <lineage>
        <taxon>Eukaryota</taxon>
        <taxon>Sar</taxon>
        <taxon>Alveolata</taxon>
        <taxon>Dinophyceae</taxon>
        <taxon>Suessiales</taxon>
        <taxon>Suessiaceae</taxon>
        <taxon>Polarella</taxon>
    </lineage>
</organism>